<keyword evidence="2" id="KW-1133">Transmembrane helix</keyword>
<sequence length="846" mass="93025">MGYDDEFCGLSVKGQKICLGCSCCGAFAGLITFIILITNRRTLGPGQQILVRLGRWDRTGYNGPGTFQLAPFKGTEMREALRLGASQYASLRHIRTMRYVAKEGPCFEFIDPMYDLHRIGQKTRLTANEYIRVINARTGSERISRGPATFTPNVTEQGHNSTAVLAFVEGADMLTSDVALVIRDKLTGELSLATACNTPLGPVFPTPTQDVIETRRRIFIGPHEAVLLRDIDGQSTLITGMTPMTEVPGICDDDIPEQSAGGLAFFLPPLTRIVRMRWSDYSRPQESALNFTALRTPTAVSARRRRSSRSRVVREHQFSSRPRTWLVGGDFNKVENLWVNRGSGPNISRLVRAGAVTVHSTGPNAPTAQLTALLGASSTTLEFGNLIPGNAWTICSLTRYTGGAKNVVLGGPSNWAFGHYRGHAGVAWYGTNFTQSSRDAVRPDTEWVGMCGKSSGQADELAWIFEERVGRPVTRGSIRSPRRPARVYVNGDTRKSDFAIAEVVVWNKALPNSEILEVAQYFRDRLHDAASYVDQVDESEQVPSGITRNDVIKIDMRAQKSFYKFQVRTNDNVRLVIEGTIFWQIVDVPKMISATSDPEGDAWAKSRSVMLGAVSDMTWSEFLADFNQVVERAYASQQSDTFWGERGLRLISMEITGYVPLDQRTIDSLRRIVESKVDRITRLTRQRSDSDVRATRIAADIALEDNRTSLIEAQTLNARMQAETRGATEGGKKARGISVFLKNVGQAISGEAVQPVQLYEENLRLRSLENQTQKLFNGQARVFLKPNATNVTLTLPHDTPRAPPRRLNKPSQSPATGLPAAGASMAPVAASGAAGAASAAAHVLEL</sequence>
<feature type="region of interest" description="Disordered" evidence="1">
    <location>
        <begin position="795"/>
        <end position="820"/>
    </location>
</feature>
<feature type="transmembrane region" description="Helical" evidence="2">
    <location>
        <begin position="17"/>
        <end position="37"/>
    </location>
</feature>
<name>A0A6U9NM17_9DINO</name>
<reference evidence="4" key="1">
    <citation type="submission" date="2021-01" db="EMBL/GenBank/DDBJ databases">
        <authorList>
            <person name="Corre E."/>
            <person name="Pelletier E."/>
            <person name="Niang G."/>
            <person name="Scheremetjew M."/>
            <person name="Finn R."/>
            <person name="Kale V."/>
            <person name="Holt S."/>
            <person name="Cochrane G."/>
            <person name="Meng A."/>
            <person name="Brown T."/>
            <person name="Cohen L."/>
        </authorList>
    </citation>
    <scope>NUCLEOTIDE SEQUENCE</scope>
    <source>
        <strain evidence="4">RCC3387</strain>
    </source>
</reference>
<dbReference type="AlphaFoldDB" id="A0A6U9NM17"/>
<dbReference type="EMBL" id="HBGW01000984">
    <property type="protein sequence ID" value="CAD9482480.1"/>
    <property type="molecule type" value="Transcribed_RNA"/>
</dbReference>
<dbReference type="InterPro" id="IPR001107">
    <property type="entry name" value="Band_7"/>
</dbReference>
<dbReference type="GO" id="GO:0005737">
    <property type="term" value="C:cytoplasm"/>
    <property type="evidence" value="ECO:0007669"/>
    <property type="project" value="TreeGrafter"/>
</dbReference>
<evidence type="ECO:0000313" key="4">
    <source>
        <dbReference type="EMBL" id="CAD9482480.1"/>
    </source>
</evidence>
<dbReference type="InterPro" id="IPR039059">
    <property type="entry name" value="MVP"/>
</dbReference>
<evidence type="ECO:0000259" key="3">
    <source>
        <dbReference type="Pfam" id="PF01145"/>
    </source>
</evidence>
<proteinExistence type="predicted"/>
<dbReference type="Gene3D" id="3.30.479.30">
    <property type="entry name" value="Band 7 domain"/>
    <property type="match status" value="1"/>
</dbReference>
<dbReference type="Pfam" id="PF01145">
    <property type="entry name" value="Band_7"/>
    <property type="match status" value="1"/>
</dbReference>
<dbReference type="PANTHER" id="PTHR14165">
    <property type="entry name" value="MAJOR VAULT PROTEIN"/>
    <property type="match status" value="1"/>
</dbReference>
<dbReference type="GO" id="GO:0005634">
    <property type="term" value="C:nucleus"/>
    <property type="evidence" value="ECO:0007669"/>
    <property type="project" value="TreeGrafter"/>
</dbReference>
<keyword evidence="2" id="KW-0472">Membrane</keyword>
<protein>
    <recommendedName>
        <fullName evidence="3">Band 7 domain-containing protein</fullName>
    </recommendedName>
</protein>
<dbReference type="InterPro" id="IPR036013">
    <property type="entry name" value="Band_7/SPFH_dom_sf"/>
</dbReference>
<accession>A0A6U9NM17</accession>
<evidence type="ECO:0000256" key="2">
    <source>
        <dbReference type="SAM" id="Phobius"/>
    </source>
</evidence>
<dbReference type="PANTHER" id="PTHR14165:SF3">
    <property type="entry name" value="MAJOR VAULT PROTEIN"/>
    <property type="match status" value="1"/>
</dbReference>
<gene>
    <name evidence="4" type="ORF">BRAN1462_LOCUS649</name>
</gene>
<keyword evidence="2" id="KW-0812">Transmembrane</keyword>
<evidence type="ECO:0000256" key="1">
    <source>
        <dbReference type="SAM" id="MobiDB-lite"/>
    </source>
</evidence>
<dbReference type="SUPFAM" id="SSF117892">
    <property type="entry name" value="Band 7/SPFH domain"/>
    <property type="match status" value="1"/>
</dbReference>
<organism evidence="4">
    <name type="scientific">Zooxanthella nutricula</name>
    <dbReference type="NCBI Taxonomy" id="1333877"/>
    <lineage>
        <taxon>Eukaryota</taxon>
        <taxon>Sar</taxon>
        <taxon>Alveolata</taxon>
        <taxon>Dinophyceae</taxon>
        <taxon>Peridiniales</taxon>
        <taxon>Peridiniales incertae sedis</taxon>
        <taxon>Zooxanthella</taxon>
    </lineage>
</organism>
<feature type="domain" description="Band 7" evidence="3">
    <location>
        <begin position="550"/>
        <end position="657"/>
    </location>
</feature>